<accession>A0A8D6ZYL0</accession>
<sequence>KGVDAEDQISFVDTLSEDSDYMWLSLDSFLISSDDLQDIWESDCLNWSLKGQLSSMSSLPGSSDVTSDKSNEAFVYNGSKSIHINEISLVLGRQLAIEVKDVEELIQGDVGSQEKDSSVAHPECLTSHCPLREDTSISNSLCAFPSTYVDTPWDLDRTDIWVSSLDLEREDSELLKDREEEFDIFISDFPSPSLGAMGHLQIWSLGSRSLISGGQEEKFKNTTTDSDEPLYWPFNHNLYNGLDFENFLCPSPCKDARNIGIAGFPDSKLTRLRLHQNRLQVDRKDSQRIGRRITISPKPAAVTTEHETRVAGNGAQRSALMSSRLSRSFKTPSYQHPWNISKRRGRPQLKISVGKHGGSSTELLNQPLKELELHDSVFEGNSIEKIVGLNEFDGHEGINVDCEEQFILQSSPYRGLIPLKTIERVRGQC</sequence>
<gene>
    <name evidence="1" type="ORF">GSMUA_270270.1</name>
</gene>
<organism evidence="1">
    <name type="scientific">Musa acuminata subsp. malaccensis</name>
    <name type="common">Wild banana</name>
    <name type="synonym">Musa malaccensis</name>
    <dbReference type="NCBI Taxonomy" id="214687"/>
    <lineage>
        <taxon>Eukaryota</taxon>
        <taxon>Viridiplantae</taxon>
        <taxon>Streptophyta</taxon>
        <taxon>Embryophyta</taxon>
        <taxon>Tracheophyta</taxon>
        <taxon>Spermatophyta</taxon>
        <taxon>Magnoliopsida</taxon>
        <taxon>Liliopsida</taxon>
        <taxon>Zingiberales</taxon>
        <taxon>Musaceae</taxon>
        <taxon>Musa</taxon>
    </lineage>
</organism>
<dbReference type="PANTHER" id="PTHR36707:SF1">
    <property type="entry name" value="T20M3.17 PROTEIN"/>
    <property type="match status" value="1"/>
</dbReference>
<dbReference type="EMBL" id="HG996470">
    <property type="protein sequence ID" value="CAG1838850.1"/>
    <property type="molecule type" value="Genomic_DNA"/>
</dbReference>
<dbReference type="AlphaFoldDB" id="A0A8D6ZYL0"/>
<reference evidence="1" key="1">
    <citation type="submission" date="2021-03" db="EMBL/GenBank/DDBJ databases">
        <authorList>
            <consortium name="Genoscope - CEA"/>
            <person name="William W."/>
        </authorList>
    </citation>
    <scope>NUCLEOTIDE SEQUENCE</scope>
    <source>
        <strain evidence="1">Doubled-haploid Pahang</strain>
    </source>
</reference>
<protein>
    <submittedName>
        <fullName evidence="1">(wild Malaysian banana) hypothetical protein</fullName>
    </submittedName>
</protein>
<evidence type="ECO:0000313" key="1">
    <source>
        <dbReference type="EMBL" id="CAG1838850.1"/>
    </source>
</evidence>
<feature type="non-terminal residue" evidence="1">
    <location>
        <position position="1"/>
    </location>
</feature>
<dbReference type="PANTHER" id="PTHR36707">
    <property type="entry name" value="T20M3.17 PROTEIN"/>
    <property type="match status" value="1"/>
</dbReference>
<proteinExistence type="predicted"/>
<name>A0A8D6ZYL0_MUSAM</name>